<sequence>MKKTNNKKDFKVPEGYFEGFTDKLMERIKTSNGDQKNLMLPKSDGFKVPDTYFEGLHSKIQSKLKEDETKVIPLNPWRKQLYYAAASVAIVVLLTIAVQFNQSPELTFESLANSDIEDYFEQTDLGFSTYEIAEVIPVDDLEVSDILEYQFKDENIIDYLDDDIDNIEELNLLDND</sequence>
<proteinExistence type="predicted"/>
<evidence type="ECO:0000313" key="2">
    <source>
        <dbReference type="EMBL" id="MBD1261136.1"/>
    </source>
</evidence>
<dbReference type="RefSeq" id="WP_109650411.1">
    <property type="nucleotide sequence ID" value="NZ_CAJQNU010000032.1"/>
</dbReference>
<evidence type="ECO:0000256" key="1">
    <source>
        <dbReference type="SAM" id="Phobius"/>
    </source>
</evidence>
<dbReference type="OrthoDB" id="981524at2"/>
<keyword evidence="1" id="KW-1133">Transmembrane helix</keyword>
<keyword evidence="5" id="KW-1185">Reference proteome</keyword>
<keyword evidence="1" id="KW-0812">Transmembrane</keyword>
<evidence type="ECO:0000313" key="4">
    <source>
        <dbReference type="Proteomes" id="UP000245667"/>
    </source>
</evidence>
<name>A0A316E255_9FLAO</name>
<keyword evidence="1" id="KW-0472">Membrane</keyword>
<evidence type="ECO:0000313" key="5">
    <source>
        <dbReference type="Proteomes" id="UP000651837"/>
    </source>
</evidence>
<protein>
    <submittedName>
        <fullName evidence="3">Uncharacterized protein</fullName>
    </submittedName>
</protein>
<dbReference type="EMBL" id="QGGQ01000004">
    <property type="protein sequence ID" value="PWK23622.1"/>
    <property type="molecule type" value="Genomic_DNA"/>
</dbReference>
<reference evidence="2 5" key="2">
    <citation type="submission" date="2020-07" db="EMBL/GenBank/DDBJ databases">
        <title>The draft genome sequence of Maribacter polysiphoniae KCTC 22021.</title>
        <authorList>
            <person name="Mu L."/>
        </authorList>
    </citation>
    <scope>NUCLEOTIDE SEQUENCE [LARGE SCALE GENOMIC DNA]</scope>
    <source>
        <strain evidence="2 5">KCTC 22021</strain>
    </source>
</reference>
<gene>
    <name evidence="2" type="ORF">HZY62_11090</name>
    <name evidence="3" type="ORF">LX92_02189</name>
</gene>
<evidence type="ECO:0000313" key="3">
    <source>
        <dbReference type="EMBL" id="PWK23622.1"/>
    </source>
</evidence>
<reference evidence="3 4" key="1">
    <citation type="submission" date="2018-05" db="EMBL/GenBank/DDBJ databases">
        <title>Genomic Encyclopedia of Archaeal and Bacterial Type Strains, Phase II (KMG-II): from individual species to whole genera.</title>
        <authorList>
            <person name="Goeker M."/>
        </authorList>
    </citation>
    <scope>NUCLEOTIDE SEQUENCE [LARGE SCALE GENOMIC DNA]</scope>
    <source>
        <strain evidence="3 4">DSM 23514</strain>
    </source>
</reference>
<dbReference type="EMBL" id="JACWLN010000004">
    <property type="protein sequence ID" value="MBD1261136.1"/>
    <property type="molecule type" value="Genomic_DNA"/>
</dbReference>
<accession>A0A316E255</accession>
<dbReference type="AlphaFoldDB" id="A0A316E255"/>
<organism evidence="3 4">
    <name type="scientific">Maribacter polysiphoniae</name>
    <dbReference type="NCBI Taxonomy" id="429344"/>
    <lineage>
        <taxon>Bacteria</taxon>
        <taxon>Pseudomonadati</taxon>
        <taxon>Bacteroidota</taxon>
        <taxon>Flavobacteriia</taxon>
        <taxon>Flavobacteriales</taxon>
        <taxon>Flavobacteriaceae</taxon>
        <taxon>Maribacter</taxon>
    </lineage>
</organism>
<dbReference type="Proteomes" id="UP000245667">
    <property type="component" value="Unassembled WGS sequence"/>
</dbReference>
<comment type="caution">
    <text evidence="3">The sequence shown here is derived from an EMBL/GenBank/DDBJ whole genome shotgun (WGS) entry which is preliminary data.</text>
</comment>
<feature type="transmembrane region" description="Helical" evidence="1">
    <location>
        <begin position="81"/>
        <end position="100"/>
    </location>
</feature>
<dbReference type="Proteomes" id="UP000651837">
    <property type="component" value="Unassembled WGS sequence"/>
</dbReference>